<proteinExistence type="inferred from homology"/>
<dbReference type="PANTHER" id="PTHR43245:SF51">
    <property type="entry name" value="SHORT CHAIN DEHYDROGENASE_REDUCTASE FAMILY 42E, MEMBER 2"/>
    <property type="match status" value="1"/>
</dbReference>
<dbReference type="AlphaFoldDB" id="A0AAD6TGY7"/>
<comment type="caution">
    <text evidence="4">The sequence shown here is derived from an EMBL/GenBank/DDBJ whole genome shotgun (WGS) entry which is preliminary data.</text>
</comment>
<accession>A0AAD6TGY7</accession>
<keyword evidence="2" id="KW-0560">Oxidoreductase</keyword>
<evidence type="ECO:0000256" key="2">
    <source>
        <dbReference type="ARBA" id="ARBA00023002"/>
    </source>
</evidence>
<dbReference type="Gene3D" id="3.40.50.720">
    <property type="entry name" value="NAD(P)-binding Rossmann-like Domain"/>
    <property type="match status" value="2"/>
</dbReference>
<dbReference type="Proteomes" id="UP001218188">
    <property type="component" value="Unassembled WGS sequence"/>
</dbReference>
<dbReference type="EMBL" id="JARJCM010000008">
    <property type="protein sequence ID" value="KAJ7044058.1"/>
    <property type="molecule type" value="Genomic_DNA"/>
</dbReference>
<dbReference type="GO" id="GO:0006694">
    <property type="term" value="P:steroid biosynthetic process"/>
    <property type="evidence" value="ECO:0007669"/>
    <property type="project" value="InterPro"/>
</dbReference>
<dbReference type="InterPro" id="IPR002225">
    <property type="entry name" value="3Beta_OHSteriod_DH/Estase"/>
</dbReference>
<evidence type="ECO:0000256" key="1">
    <source>
        <dbReference type="ARBA" id="ARBA00009219"/>
    </source>
</evidence>
<evidence type="ECO:0000259" key="3">
    <source>
        <dbReference type="Pfam" id="PF01073"/>
    </source>
</evidence>
<keyword evidence="5" id="KW-1185">Reference proteome</keyword>
<dbReference type="PANTHER" id="PTHR43245">
    <property type="entry name" value="BIFUNCTIONAL POLYMYXIN RESISTANCE PROTEIN ARNA"/>
    <property type="match status" value="1"/>
</dbReference>
<name>A0AAD6TGY7_9AGAR</name>
<dbReference type="SUPFAM" id="SSF51735">
    <property type="entry name" value="NAD(P)-binding Rossmann-fold domains"/>
    <property type="match status" value="2"/>
</dbReference>
<dbReference type="InterPro" id="IPR036291">
    <property type="entry name" value="NAD(P)-bd_dom_sf"/>
</dbReference>
<gene>
    <name evidence="4" type="ORF">C8F04DRAFT_1175109</name>
</gene>
<comment type="similarity">
    <text evidence="1">Belongs to the 3-beta-HSD family.</text>
</comment>
<organism evidence="4 5">
    <name type="scientific">Mycena alexandri</name>
    <dbReference type="NCBI Taxonomy" id="1745969"/>
    <lineage>
        <taxon>Eukaryota</taxon>
        <taxon>Fungi</taxon>
        <taxon>Dikarya</taxon>
        <taxon>Basidiomycota</taxon>
        <taxon>Agaricomycotina</taxon>
        <taxon>Agaricomycetes</taxon>
        <taxon>Agaricomycetidae</taxon>
        <taxon>Agaricales</taxon>
        <taxon>Marasmiineae</taxon>
        <taxon>Mycenaceae</taxon>
        <taxon>Mycena</taxon>
    </lineage>
</organism>
<dbReference type="InterPro" id="IPR050177">
    <property type="entry name" value="Lipid_A_modif_metabolic_enz"/>
</dbReference>
<reference evidence="4" key="1">
    <citation type="submission" date="2023-03" db="EMBL/GenBank/DDBJ databases">
        <title>Massive genome expansion in bonnet fungi (Mycena s.s.) driven by repeated elements and novel gene families across ecological guilds.</title>
        <authorList>
            <consortium name="Lawrence Berkeley National Laboratory"/>
            <person name="Harder C.B."/>
            <person name="Miyauchi S."/>
            <person name="Viragh M."/>
            <person name="Kuo A."/>
            <person name="Thoen E."/>
            <person name="Andreopoulos B."/>
            <person name="Lu D."/>
            <person name="Skrede I."/>
            <person name="Drula E."/>
            <person name="Henrissat B."/>
            <person name="Morin E."/>
            <person name="Kohler A."/>
            <person name="Barry K."/>
            <person name="LaButti K."/>
            <person name="Morin E."/>
            <person name="Salamov A."/>
            <person name="Lipzen A."/>
            <person name="Mereny Z."/>
            <person name="Hegedus B."/>
            <person name="Baldrian P."/>
            <person name="Stursova M."/>
            <person name="Weitz H."/>
            <person name="Taylor A."/>
            <person name="Grigoriev I.V."/>
            <person name="Nagy L.G."/>
            <person name="Martin F."/>
            <person name="Kauserud H."/>
        </authorList>
    </citation>
    <scope>NUCLEOTIDE SEQUENCE</scope>
    <source>
        <strain evidence="4">CBHHK200</strain>
    </source>
</reference>
<protein>
    <submittedName>
        <fullName evidence="4">C-3 sterol dehydrogenase</fullName>
    </submittedName>
</protein>
<evidence type="ECO:0000313" key="4">
    <source>
        <dbReference type="EMBL" id="KAJ7044058.1"/>
    </source>
</evidence>
<feature type="domain" description="3-beta hydroxysteroid dehydrogenase/isomerase" evidence="3">
    <location>
        <begin position="6"/>
        <end position="228"/>
    </location>
</feature>
<dbReference type="Pfam" id="PF01073">
    <property type="entry name" value="3Beta_HSD"/>
    <property type="match status" value="1"/>
</dbReference>
<sequence length="452" mass="49523">MPDIYLVIGGSGFVGRHIVQQLLDRGDTVSVLDIVQRYHDVPFYPADITDQEQVAAALRSSGTTCIIHTASPPAALKLEDPDLYWRVNLGGTKAIIAAAVETGVRKLVFTSSAGVVFNGDDIIDVDERTPFPEKPMDAYTESKAKAEEAVLAANGKNGLLTVALRPAGIFGPGDRQVMAGLYQVYERGQTNFQIGDNTNLFDWTYVGNVAAAHLLAADRLMDPPPAPVLADLPEMPKSPEEVPPLTQAEEDLVRYALPSIDLTTGAHRVPTSAARPLGPYVTPPPNADALLAAFNGPAPQTQPVLRTRFDPLSDLTIARTKLHAPSTSPLQVAGQAFFITNGEPCYFWDFARLVWHHLDGVFPEKAKTRKTGVWQLPKEVGMLAAAGAEWWGWLTGKDPTFTKFKVSFSCARRWYNIEKARRVLGYVPKVGVEEGVRLMVEDWKVQHFAKQQ</sequence>
<evidence type="ECO:0000313" key="5">
    <source>
        <dbReference type="Proteomes" id="UP001218188"/>
    </source>
</evidence>
<dbReference type="GO" id="GO:0016616">
    <property type="term" value="F:oxidoreductase activity, acting on the CH-OH group of donors, NAD or NADP as acceptor"/>
    <property type="evidence" value="ECO:0007669"/>
    <property type="project" value="InterPro"/>
</dbReference>